<name>A0AAV2PLW3_MEGNR</name>
<evidence type="ECO:0000256" key="7">
    <source>
        <dbReference type="ARBA" id="ARBA00022967"/>
    </source>
</evidence>
<dbReference type="InterPro" id="IPR059000">
    <property type="entry name" value="ATPase_P-type_domA"/>
</dbReference>
<feature type="transmembrane region" description="Helical" evidence="9">
    <location>
        <begin position="57"/>
        <end position="76"/>
    </location>
</feature>
<evidence type="ECO:0000256" key="3">
    <source>
        <dbReference type="ARBA" id="ARBA00022723"/>
    </source>
</evidence>
<feature type="transmembrane region" description="Helical" evidence="9">
    <location>
        <begin position="249"/>
        <end position="269"/>
    </location>
</feature>
<dbReference type="GO" id="GO:0006874">
    <property type="term" value="P:intracellular calcium ion homeostasis"/>
    <property type="evidence" value="ECO:0007669"/>
    <property type="project" value="TreeGrafter"/>
</dbReference>
<dbReference type="PANTHER" id="PTHR45630:SF8">
    <property type="entry name" value="CATION-TRANSPORTING ATPASE"/>
    <property type="match status" value="1"/>
</dbReference>
<evidence type="ECO:0000256" key="1">
    <source>
        <dbReference type="ARBA" id="ARBA00004141"/>
    </source>
</evidence>
<comment type="catalytic activity">
    <reaction evidence="8 9">
        <text>ATP + H2O = ADP + phosphate + H(+)</text>
        <dbReference type="Rhea" id="RHEA:13065"/>
        <dbReference type="ChEBI" id="CHEBI:15377"/>
        <dbReference type="ChEBI" id="CHEBI:15378"/>
        <dbReference type="ChEBI" id="CHEBI:30616"/>
        <dbReference type="ChEBI" id="CHEBI:43474"/>
        <dbReference type="ChEBI" id="CHEBI:456216"/>
    </reaction>
</comment>
<evidence type="ECO:0000313" key="11">
    <source>
        <dbReference type="EMBL" id="CAL4061389.1"/>
    </source>
</evidence>
<dbReference type="EMBL" id="CAXKWB010000619">
    <property type="protein sequence ID" value="CAL4061389.1"/>
    <property type="molecule type" value="Genomic_DNA"/>
</dbReference>
<evidence type="ECO:0000256" key="2">
    <source>
        <dbReference type="ARBA" id="ARBA00022553"/>
    </source>
</evidence>
<dbReference type="InterPro" id="IPR006544">
    <property type="entry name" value="P-type_TPase_V"/>
</dbReference>
<organism evidence="11 12">
    <name type="scientific">Meganyctiphanes norvegica</name>
    <name type="common">Northern krill</name>
    <name type="synonym">Thysanopoda norvegica</name>
    <dbReference type="NCBI Taxonomy" id="48144"/>
    <lineage>
        <taxon>Eukaryota</taxon>
        <taxon>Metazoa</taxon>
        <taxon>Ecdysozoa</taxon>
        <taxon>Arthropoda</taxon>
        <taxon>Crustacea</taxon>
        <taxon>Multicrustacea</taxon>
        <taxon>Malacostraca</taxon>
        <taxon>Eumalacostraca</taxon>
        <taxon>Eucarida</taxon>
        <taxon>Euphausiacea</taxon>
        <taxon>Euphausiidae</taxon>
        <taxon>Meganyctiphanes</taxon>
    </lineage>
</organism>
<dbReference type="InterPro" id="IPR047819">
    <property type="entry name" value="P5A-ATPase_N"/>
</dbReference>
<evidence type="ECO:0000256" key="8">
    <source>
        <dbReference type="ARBA" id="ARBA00049360"/>
    </source>
</evidence>
<evidence type="ECO:0000259" key="10">
    <source>
        <dbReference type="SMART" id="SM00831"/>
    </source>
</evidence>
<keyword evidence="5 9" id="KW-0067">ATP-binding</keyword>
<reference evidence="11 12" key="1">
    <citation type="submission" date="2024-05" db="EMBL/GenBank/DDBJ databases">
        <authorList>
            <person name="Wallberg A."/>
        </authorList>
    </citation>
    <scope>NUCLEOTIDE SEQUENCE [LARGE SCALE GENOMIC DNA]</scope>
</reference>
<comment type="caution">
    <text evidence="9">Lacks conserved residue(s) required for the propagation of feature annotation.</text>
</comment>
<evidence type="ECO:0000256" key="9">
    <source>
        <dbReference type="RuleBase" id="RU362082"/>
    </source>
</evidence>
<dbReference type="Pfam" id="PF00690">
    <property type="entry name" value="Cation_ATPase_N"/>
    <property type="match status" value="1"/>
</dbReference>
<dbReference type="InterPro" id="IPR008250">
    <property type="entry name" value="ATPase_P-typ_transduc_dom_A_sf"/>
</dbReference>
<dbReference type="Pfam" id="PF00122">
    <property type="entry name" value="E1-E2_ATPase"/>
    <property type="match status" value="1"/>
</dbReference>
<evidence type="ECO:0000256" key="6">
    <source>
        <dbReference type="ARBA" id="ARBA00022842"/>
    </source>
</evidence>
<evidence type="ECO:0000313" key="12">
    <source>
        <dbReference type="Proteomes" id="UP001497623"/>
    </source>
</evidence>
<comment type="caution">
    <text evidence="11">The sequence shown here is derived from an EMBL/GenBank/DDBJ whole genome shotgun (WGS) entry which is preliminary data.</text>
</comment>
<keyword evidence="9" id="KW-1133">Transmembrane helix</keyword>
<dbReference type="Pfam" id="PF12409">
    <property type="entry name" value="P5-ATPase"/>
    <property type="match status" value="1"/>
</dbReference>
<keyword evidence="9" id="KW-0472">Membrane</keyword>
<dbReference type="Proteomes" id="UP001497623">
    <property type="component" value="Unassembled WGS sequence"/>
</dbReference>
<dbReference type="AlphaFoldDB" id="A0AAV2PLW3"/>
<dbReference type="GO" id="GO:0140358">
    <property type="term" value="F:P-type transmembrane transporter activity"/>
    <property type="evidence" value="ECO:0007669"/>
    <property type="project" value="InterPro"/>
</dbReference>
<keyword evidence="9" id="KW-0812">Transmembrane</keyword>
<dbReference type="EC" id="7.2.2.-" evidence="9"/>
<keyword evidence="4 9" id="KW-0547">Nucleotide-binding</keyword>
<sequence>MTHRSLYIRSTVSGMAYDRLGEDGGDDIPLKHRHVINKGTENQLIIYGYSSSCIKQFFFHLFGILLIGLPYLLAYWKPDWEVYWKKRKCALAEADTVVVEDVNGRLFICLVEVTRIEGVGLSEYCVSSHASNGTSNGYVNTPQDSTHLTQPIHRVIRYFIYQNMKYVWMSAQHEFKQIFGLDHDTTIEAILTQYRGYSLQEQSQRLHLYGRNAITVEVKSYFVLLVTEVLNPFYIFQIASLILWSLDQYYLYAICIFLVSCLSIAVSLVETRRQSENLHNMVESSNTSNVIVRRPIADKETVDVEISALDLVPGDVLVIPRDCSNLTLPCDAVLISGSAIVNESMLTGECLGPSKKKFFISSIAAMSYNTPLQKLIVSFTKLDIVKSDNNKSFSIPLQLILKNESSKGNTKLLCSIIFPEPSQSRCYRSFQNYRIMLVTVARIQNKKSLCILLPIWMAESVGEVTTGNPTVEVISVLPVSLAISLSKKSGFTSKTFARSGILKICSRKIRIYEKNLLYVINNSNGVTSEGVGWNFTPTTSTSMAQMI</sequence>
<dbReference type="Gene3D" id="2.70.150.10">
    <property type="entry name" value="Calcium-transporting ATPase, cytoplasmic transduction domain A"/>
    <property type="match status" value="1"/>
</dbReference>
<evidence type="ECO:0000256" key="4">
    <source>
        <dbReference type="ARBA" id="ARBA00022741"/>
    </source>
</evidence>
<dbReference type="GO" id="GO:0005524">
    <property type="term" value="F:ATP binding"/>
    <property type="evidence" value="ECO:0007669"/>
    <property type="project" value="UniProtKB-UniRule"/>
</dbReference>
<dbReference type="InterPro" id="IPR023298">
    <property type="entry name" value="ATPase_P-typ_TM_dom_sf"/>
</dbReference>
<dbReference type="SMART" id="SM00831">
    <property type="entry name" value="Cation_ATPase_N"/>
    <property type="match status" value="1"/>
</dbReference>
<keyword evidence="7 9" id="KW-1278">Translocase</keyword>
<comment type="subcellular location">
    <subcellularLocation>
        <location evidence="1 9">Membrane</location>
        <topology evidence="1 9">Multi-pass membrane protein</topology>
    </subcellularLocation>
</comment>
<feature type="transmembrane region" description="Helical" evidence="9">
    <location>
        <begin position="221"/>
        <end position="243"/>
    </location>
</feature>
<dbReference type="SUPFAM" id="SSF81653">
    <property type="entry name" value="Calcium ATPase, transduction domain A"/>
    <property type="match status" value="1"/>
</dbReference>
<keyword evidence="2" id="KW-0597">Phosphoprotein</keyword>
<proteinExistence type="inferred from homology"/>
<gene>
    <name evidence="11" type="ORF">MNOR_LOCUS2139</name>
</gene>
<comment type="similarity">
    <text evidence="9">Belongs to the cation transport ATPase (P-type) (TC 3.A.3) family. Type V subfamily.</text>
</comment>
<dbReference type="GO" id="GO:0016020">
    <property type="term" value="C:membrane"/>
    <property type="evidence" value="ECO:0007669"/>
    <property type="project" value="UniProtKB-SubCell"/>
</dbReference>
<dbReference type="GO" id="GO:0046872">
    <property type="term" value="F:metal ion binding"/>
    <property type="evidence" value="ECO:0007669"/>
    <property type="project" value="UniProtKB-UniRule"/>
</dbReference>
<dbReference type="InterPro" id="IPR004014">
    <property type="entry name" value="ATPase_P-typ_cation-transptr_N"/>
</dbReference>
<evidence type="ECO:0000256" key="5">
    <source>
        <dbReference type="ARBA" id="ARBA00022840"/>
    </source>
</evidence>
<keyword evidence="3 9" id="KW-0479">Metal-binding</keyword>
<feature type="non-terminal residue" evidence="11">
    <location>
        <position position="547"/>
    </location>
</feature>
<accession>A0AAV2PLW3</accession>
<protein>
    <recommendedName>
        <fullName evidence="9">Cation-transporting ATPase</fullName>
        <ecNumber evidence="9">7.2.2.-</ecNumber>
    </recommendedName>
</protein>
<keyword evidence="6 9" id="KW-0460">Magnesium</keyword>
<feature type="domain" description="Cation-transporting P-type ATPase N-terminal" evidence="10">
    <location>
        <begin position="177"/>
        <end position="249"/>
    </location>
</feature>
<dbReference type="PANTHER" id="PTHR45630">
    <property type="entry name" value="CATION-TRANSPORTING ATPASE-RELATED"/>
    <property type="match status" value="1"/>
</dbReference>
<dbReference type="GO" id="GO:0019829">
    <property type="term" value="F:ATPase-coupled monoatomic cation transmembrane transporter activity"/>
    <property type="evidence" value="ECO:0007669"/>
    <property type="project" value="UniProtKB-UniRule"/>
</dbReference>
<keyword evidence="12" id="KW-1185">Reference proteome</keyword>
<dbReference type="SUPFAM" id="SSF81665">
    <property type="entry name" value="Calcium ATPase, transmembrane domain M"/>
    <property type="match status" value="1"/>
</dbReference>